<keyword evidence="4" id="KW-0479">Metal-binding</keyword>
<feature type="domain" description="Cyclin-like" evidence="12">
    <location>
        <begin position="3"/>
        <end position="84"/>
    </location>
</feature>
<dbReference type="AlphaFoldDB" id="A0A2G5TDL9"/>
<evidence type="ECO:0000256" key="10">
    <source>
        <dbReference type="ARBA" id="ARBA00023242"/>
    </source>
</evidence>
<name>A0A2G5TDL9_9PELO</name>
<keyword evidence="8" id="KW-0805">Transcription regulation</keyword>
<dbReference type="STRING" id="1611254.A0A2G5TDL9"/>
<organism evidence="13 14">
    <name type="scientific">Caenorhabditis nigoni</name>
    <dbReference type="NCBI Taxonomy" id="1611254"/>
    <lineage>
        <taxon>Eukaryota</taxon>
        <taxon>Metazoa</taxon>
        <taxon>Ecdysozoa</taxon>
        <taxon>Nematoda</taxon>
        <taxon>Chromadorea</taxon>
        <taxon>Rhabditida</taxon>
        <taxon>Rhabditina</taxon>
        <taxon>Rhabditomorpha</taxon>
        <taxon>Rhabditoidea</taxon>
        <taxon>Rhabditidae</taxon>
        <taxon>Peloderinae</taxon>
        <taxon>Caenorhabditis</taxon>
    </lineage>
</organism>
<evidence type="ECO:0000256" key="11">
    <source>
        <dbReference type="ARBA" id="ARBA00031706"/>
    </source>
</evidence>
<dbReference type="GO" id="GO:0006367">
    <property type="term" value="P:transcription initiation at RNA polymerase II promoter"/>
    <property type="evidence" value="ECO:0007669"/>
    <property type="project" value="TreeGrafter"/>
</dbReference>
<dbReference type="PROSITE" id="PS00782">
    <property type="entry name" value="TFIIB"/>
    <property type="match status" value="1"/>
</dbReference>
<dbReference type="OrthoDB" id="25790at2759"/>
<keyword evidence="14" id="KW-1185">Reference proteome</keyword>
<evidence type="ECO:0000256" key="7">
    <source>
        <dbReference type="ARBA" id="ARBA00022833"/>
    </source>
</evidence>
<dbReference type="EMBL" id="PDUG01000005">
    <property type="protein sequence ID" value="PIC25370.1"/>
    <property type="molecule type" value="Genomic_DNA"/>
</dbReference>
<reference evidence="14" key="1">
    <citation type="submission" date="2017-10" db="EMBL/GenBank/DDBJ databases">
        <title>Rapid genome shrinkage in a self-fertile nematode reveals novel sperm competition proteins.</title>
        <authorList>
            <person name="Yin D."/>
            <person name="Schwarz E.M."/>
            <person name="Thomas C.G."/>
            <person name="Felde R.L."/>
            <person name="Korf I.F."/>
            <person name="Cutter A.D."/>
            <person name="Schartner C.M."/>
            <person name="Ralston E.J."/>
            <person name="Meyer B.J."/>
            <person name="Haag E.S."/>
        </authorList>
    </citation>
    <scope>NUCLEOTIDE SEQUENCE [LARGE SCALE GENOMIC DNA]</scope>
    <source>
        <strain evidence="14">JU1422</strain>
    </source>
</reference>
<gene>
    <name evidence="13" type="primary">Cnig_chr_V.g18328</name>
    <name evidence="13" type="ORF">B9Z55_018328</name>
</gene>
<dbReference type="InterPro" id="IPR023486">
    <property type="entry name" value="TFIIB_CS"/>
</dbReference>
<dbReference type="GO" id="GO:0016251">
    <property type="term" value="F:RNA polymerase II general transcription initiation factor activity"/>
    <property type="evidence" value="ECO:0007669"/>
    <property type="project" value="TreeGrafter"/>
</dbReference>
<proteinExistence type="inferred from homology"/>
<dbReference type="PANTHER" id="PTHR11618">
    <property type="entry name" value="TRANSCRIPTION INITIATION FACTOR IIB-RELATED"/>
    <property type="match status" value="1"/>
</dbReference>
<dbReference type="GO" id="GO:0070897">
    <property type="term" value="P:transcription preinitiation complex assembly"/>
    <property type="evidence" value="ECO:0007669"/>
    <property type="project" value="InterPro"/>
</dbReference>
<dbReference type="InterPro" id="IPR013763">
    <property type="entry name" value="Cyclin-like_dom"/>
</dbReference>
<dbReference type="InterPro" id="IPR000812">
    <property type="entry name" value="TFIIB"/>
</dbReference>
<evidence type="ECO:0000313" key="14">
    <source>
        <dbReference type="Proteomes" id="UP000230233"/>
    </source>
</evidence>
<evidence type="ECO:0000313" key="13">
    <source>
        <dbReference type="EMBL" id="PIC25370.1"/>
    </source>
</evidence>
<accession>A0A2G5TDL9</accession>
<dbReference type="InterPro" id="IPR036915">
    <property type="entry name" value="Cyclin-like_sf"/>
</dbReference>
<protein>
    <recommendedName>
        <fullName evidence="3">Transcription initiation factor IIB</fullName>
    </recommendedName>
    <alternativeName>
        <fullName evidence="11">General transcription factor TFIIB</fullName>
    </alternativeName>
</protein>
<dbReference type="GO" id="GO:0017025">
    <property type="term" value="F:TBP-class protein binding"/>
    <property type="evidence" value="ECO:0007669"/>
    <property type="project" value="InterPro"/>
</dbReference>
<evidence type="ECO:0000256" key="8">
    <source>
        <dbReference type="ARBA" id="ARBA00023015"/>
    </source>
</evidence>
<dbReference type="PANTHER" id="PTHR11618:SF13">
    <property type="entry name" value="TRANSCRIPTION INITIATION FACTOR IIB"/>
    <property type="match status" value="1"/>
</dbReference>
<comment type="subcellular location">
    <subcellularLocation>
        <location evidence="1">Nucleus</location>
    </subcellularLocation>
</comment>
<dbReference type="GO" id="GO:0097550">
    <property type="term" value="C:transcription preinitiation complex"/>
    <property type="evidence" value="ECO:0007669"/>
    <property type="project" value="TreeGrafter"/>
</dbReference>
<evidence type="ECO:0000256" key="2">
    <source>
        <dbReference type="ARBA" id="ARBA00010857"/>
    </source>
</evidence>
<dbReference type="SUPFAM" id="SSF47954">
    <property type="entry name" value="Cyclin-like"/>
    <property type="match status" value="1"/>
</dbReference>
<keyword evidence="10" id="KW-0539">Nucleus</keyword>
<dbReference type="GO" id="GO:0008270">
    <property type="term" value="F:zinc ion binding"/>
    <property type="evidence" value="ECO:0007669"/>
    <property type="project" value="UniProtKB-KW"/>
</dbReference>
<evidence type="ECO:0000256" key="1">
    <source>
        <dbReference type="ARBA" id="ARBA00004123"/>
    </source>
</evidence>
<evidence type="ECO:0000256" key="9">
    <source>
        <dbReference type="ARBA" id="ARBA00023163"/>
    </source>
</evidence>
<dbReference type="GO" id="GO:0005634">
    <property type="term" value="C:nucleus"/>
    <property type="evidence" value="ECO:0007669"/>
    <property type="project" value="UniProtKB-SubCell"/>
</dbReference>
<dbReference type="PRINTS" id="PR00685">
    <property type="entry name" value="TIFACTORIIB"/>
</dbReference>
<keyword evidence="6" id="KW-0863">Zinc-finger</keyword>
<evidence type="ECO:0000256" key="4">
    <source>
        <dbReference type="ARBA" id="ARBA00022723"/>
    </source>
</evidence>
<comment type="similarity">
    <text evidence="2">Belongs to the TFIIB family.</text>
</comment>
<comment type="caution">
    <text evidence="13">The sequence shown here is derived from an EMBL/GenBank/DDBJ whole genome shotgun (WGS) entry which is preliminary data.</text>
</comment>
<dbReference type="InterPro" id="IPR013150">
    <property type="entry name" value="TFIIB_cyclin"/>
</dbReference>
<evidence type="ECO:0000256" key="6">
    <source>
        <dbReference type="ARBA" id="ARBA00022771"/>
    </source>
</evidence>
<dbReference type="CDD" id="cd20552">
    <property type="entry name" value="CYCLIN_TFIIB_rpt2"/>
    <property type="match status" value="1"/>
</dbReference>
<keyword evidence="5" id="KW-0677">Repeat</keyword>
<dbReference type="Proteomes" id="UP000230233">
    <property type="component" value="Chromosome V"/>
</dbReference>
<keyword evidence="7" id="KW-0862">Zinc</keyword>
<dbReference type="SMART" id="SM00385">
    <property type="entry name" value="CYCLIN"/>
    <property type="match status" value="1"/>
</dbReference>
<dbReference type="FunFam" id="1.10.472.10:FF:000008">
    <property type="entry name" value="Transcription initiation factor IIB"/>
    <property type="match status" value="1"/>
</dbReference>
<dbReference type="Gene3D" id="1.10.472.10">
    <property type="entry name" value="Cyclin-like"/>
    <property type="match status" value="1"/>
</dbReference>
<evidence type="ECO:0000259" key="12">
    <source>
        <dbReference type="SMART" id="SM00385"/>
    </source>
</evidence>
<evidence type="ECO:0000256" key="3">
    <source>
        <dbReference type="ARBA" id="ARBA00013932"/>
    </source>
</evidence>
<sequence>MADFMSRFCENLYLPNSVQAAATRIAKRAVDMDLVAGRTRIAIAAAAIYMASQASDEKRSAKEIGDVAGAAEITVRQTYKLLYPKAAELFPEDFRFVTPIEALPNS</sequence>
<evidence type="ECO:0000256" key="5">
    <source>
        <dbReference type="ARBA" id="ARBA00022737"/>
    </source>
</evidence>
<keyword evidence="9" id="KW-0804">Transcription</keyword>
<dbReference type="Pfam" id="PF00382">
    <property type="entry name" value="TFIIB"/>
    <property type="match status" value="1"/>
</dbReference>